<keyword evidence="3" id="KW-0238">DNA-binding</keyword>
<dbReference type="SUPFAM" id="SSF48452">
    <property type="entry name" value="TPR-like"/>
    <property type="match status" value="1"/>
</dbReference>
<dbReference type="SMART" id="SM01043">
    <property type="entry name" value="BTAD"/>
    <property type="match status" value="1"/>
</dbReference>
<sequence length="1126" mass="121492">MRVGVFGAARIARDVPEGQEPTWQEVGARKPRSVLAALAMYAGRPVSADVLADLVWAGEPPRAAHGALHAYISGVRKALDPERTSRSVDSVLATTDHGYVLRVEPGEVDVHRFVRDVRRIERLLAPLTTQLTTGDRASWPGRGAVTAALDELDGALAAWTGAPYADLLEHPDVVAERAALEQVRTAAEQGRSLGLLALGEAASVLATTETRVASHQLQERWWALHALALTRVGRQADALDALREVRELLSDELGLDPGPELRDLEQAILRQETWLVAPLEPAEGPVTGFRDGRKATSSTSEALGVGRVPERARLNEVLDSPAGSALLVGEPGIGKTWLTTQLADEAATRGFVVAKGACSQDDGAPPLWPWLGVLHTLQPGHDLGRLTEPKTDESAASQAFQTSDRIAKALLEVARAQPVLVILDDLHWADDATLRTLRHVLATTPADSRLAIVATRRTHPEPTGALAEVGEAFARRHAIRIDLDGLDGEEARALVRTVARAAVSDETVDGWHQRAAGNPFFLVELARLDEEDPTQVPATVRDVVTRRLATLDDRALDTLRMAAVAGRRFQALTVAGAAAHELDDVLDDLETARAAGLVNEEGDGDYAFAHALTRDSVYQSVPSTRRARMHAQVANTVESDAAVRRLLAADEVTAELARHWLAAGPSHVDRAWRAARAAADQARKVSAWQEALELRQAAVSSLRRSADHEEAALFELLLEVAHDAAYGARWTDVESACMEAITIGRMLGSPSKVAEAAAAMAAYCVWQPHAPEVVFEDVIDDLRWALAHDDVEDGDLATRCRLQLALAIELYYVPGTEAERQALMDTGMALAHRAGDPSLLWWASRAAWMAAWTPQLLEQRIAWINEGLAAAREVGDEAAQAVLLTSLAVDSLEAGRREDWLAASGEAMRLADKHRLPYVHLGLHWMLMCLASLSGDAGAVARHHRSLSETAPQVAVPMQHVHAPAAAMFASLWDPEALAAMADETLSALRDHYGTATTTHLLLSRTGRPDDVRRLLDQSPMPDEPLTYWSSLSDWADEAEAAAVSGHISLATQAVEVLRPYGGRIGVAGISAVHGPLDGYLSLALAAIGLPDEAAERADAALAQATEWGFTAYVEWLMAQRKRMAF</sequence>
<evidence type="ECO:0000259" key="5">
    <source>
        <dbReference type="SMART" id="SM00382"/>
    </source>
</evidence>
<dbReference type="SMART" id="SM00862">
    <property type="entry name" value="Trans_reg_C"/>
    <property type="match status" value="1"/>
</dbReference>
<dbReference type="GO" id="GO:0003677">
    <property type="term" value="F:DNA binding"/>
    <property type="evidence" value="ECO:0007669"/>
    <property type="project" value="UniProtKB-KW"/>
</dbReference>
<keyword evidence="4" id="KW-0804">Transcription</keyword>
<dbReference type="InterPro" id="IPR041664">
    <property type="entry name" value="AAA_16"/>
</dbReference>
<dbReference type="GO" id="GO:0000160">
    <property type="term" value="P:phosphorelay signal transduction system"/>
    <property type="evidence" value="ECO:0007669"/>
    <property type="project" value="InterPro"/>
</dbReference>
<dbReference type="Gene3D" id="3.40.50.300">
    <property type="entry name" value="P-loop containing nucleotide triphosphate hydrolases"/>
    <property type="match status" value="1"/>
</dbReference>
<comment type="caution">
    <text evidence="8">The sequence shown here is derived from an EMBL/GenBank/DDBJ whole genome shotgun (WGS) entry which is preliminary data.</text>
</comment>
<dbReference type="InterPro" id="IPR051677">
    <property type="entry name" value="AfsR-DnrI-RedD_regulator"/>
</dbReference>
<evidence type="ECO:0000259" key="6">
    <source>
        <dbReference type="SMART" id="SM00862"/>
    </source>
</evidence>
<evidence type="ECO:0000256" key="4">
    <source>
        <dbReference type="ARBA" id="ARBA00023163"/>
    </source>
</evidence>
<dbReference type="GO" id="GO:0006355">
    <property type="term" value="P:regulation of DNA-templated transcription"/>
    <property type="evidence" value="ECO:0007669"/>
    <property type="project" value="InterPro"/>
</dbReference>
<dbReference type="RefSeq" id="WP_194697719.1">
    <property type="nucleotide sequence ID" value="NZ_JADKPO010000028.1"/>
</dbReference>
<dbReference type="PANTHER" id="PTHR35807">
    <property type="entry name" value="TRANSCRIPTIONAL REGULATOR REDD-RELATED"/>
    <property type="match status" value="1"/>
</dbReference>
<dbReference type="Proteomes" id="UP000660668">
    <property type="component" value="Unassembled WGS sequence"/>
</dbReference>
<dbReference type="Pfam" id="PF03704">
    <property type="entry name" value="BTAD"/>
    <property type="match status" value="1"/>
</dbReference>
<dbReference type="Gene3D" id="1.25.40.10">
    <property type="entry name" value="Tetratricopeptide repeat domain"/>
    <property type="match status" value="1"/>
</dbReference>
<proteinExistence type="inferred from homology"/>
<dbReference type="InterPro" id="IPR001867">
    <property type="entry name" value="OmpR/PhoB-type_DNA-bd"/>
</dbReference>
<feature type="domain" description="Bacterial transcriptional activator" evidence="7">
    <location>
        <begin position="108"/>
        <end position="269"/>
    </location>
</feature>
<dbReference type="AlphaFoldDB" id="A0A930VTF2"/>
<feature type="domain" description="OmpR/PhoB-type" evidence="6">
    <location>
        <begin position="18"/>
        <end position="101"/>
    </location>
</feature>
<reference evidence="8" key="1">
    <citation type="submission" date="2020-11" db="EMBL/GenBank/DDBJ databases">
        <title>Nocardioides cynanchi sp. nov., isolated from soil of rhizosphere of Cynanchum wilfordii.</title>
        <authorList>
            <person name="Lee J.-S."/>
            <person name="Suh M.K."/>
            <person name="Kim J.-S."/>
        </authorList>
    </citation>
    <scope>NUCLEOTIDE SEQUENCE</scope>
    <source>
        <strain evidence="8">KCTC 19276</strain>
    </source>
</reference>
<keyword evidence="2" id="KW-0805">Transcription regulation</keyword>
<accession>A0A930VTF2</accession>
<evidence type="ECO:0000259" key="7">
    <source>
        <dbReference type="SMART" id="SM01043"/>
    </source>
</evidence>
<dbReference type="CDD" id="cd15831">
    <property type="entry name" value="BTAD"/>
    <property type="match status" value="1"/>
</dbReference>
<dbReference type="SUPFAM" id="SSF46894">
    <property type="entry name" value="C-terminal effector domain of the bipartite response regulators"/>
    <property type="match status" value="1"/>
</dbReference>
<dbReference type="InterPro" id="IPR011990">
    <property type="entry name" value="TPR-like_helical_dom_sf"/>
</dbReference>
<dbReference type="InterPro" id="IPR027417">
    <property type="entry name" value="P-loop_NTPase"/>
</dbReference>
<dbReference type="PANTHER" id="PTHR35807:SF1">
    <property type="entry name" value="TRANSCRIPTIONAL REGULATOR REDD"/>
    <property type="match status" value="1"/>
</dbReference>
<dbReference type="EMBL" id="JADKPO010000028">
    <property type="protein sequence ID" value="MBF4769570.1"/>
    <property type="molecule type" value="Genomic_DNA"/>
</dbReference>
<gene>
    <name evidence="8" type="ORF">ISU10_17525</name>
</gene>
<name>A0A930VTF2_9ACTN</name>
<dbReference type="InterPro" id="IPR005158">
    <property type="entry name" value="BTAD"/>
</dbReference>
<evidence type="ECO:0000256" key="1">
    <source>
        <dbReference type="ARBA" id="ARBA00005820"/>
    </source>
</evidence>
<dbReference type="CDD" id="cd00009">
    <property type="entry name" value="AAA"/>
    <property type="match status" value="1"/>
</dbReference>
<dbReference type="SUPFAM" id="SSF52540">
    <property type="entry name" value="P-loop containing nucleoside triphosphate hydrolases"/>
    <property type="match status" value="1"/>
</dbReference>
<dbReference type="InterPro" id="IPR016032">
    <property type="entry name" value="Sig_transdc_resp-reg_C-effctor"/>
</dbReference>
<evidence type="ECO:0000256" key="2">
    <source>
        <dbReference type="ARBA" id="ARBA00023015"/>
    </source>
</evidence>
<evidence type="ECO:0000313" key="9">
    <source>
        <dbReference type="Proteomes" id="UP000660668"/>
    </source>
</evidence>
<dbReference type="Pfam" id="PF13191">
    <property type="entry name" value="AAA_16"/>
    <property type="match status" value="1"/>
</dbReference>
<feature type="domain" description="AAA+ ATPase" evidence="5">
    <location>
        <begin position="321"/>
        <end position="489"/>
    </location>
</feature>
<dbReference type="Gene3D" id="1.10.10.10">
    <property type="entry name" value="Winged helix-like DNA-binding domain superfamily/Winged helix DNA-binding domain"/>
    <property type="match status" value="1"/>
</dbReference>
<comment type="similarity">
    <text evidence="1">Belongs to the AfsR/DnrI/RedD regulatory family.</text>
</comment>
<keyword evidence="9" id="KW-1185">Reference proteome</keyword>
<evidence type="ECO:0000256" key="3">
    <source>
        <dbReference type="ARBA" id="ARBA00023125"/>
    </source>
</evidence>
<dbReference type="InterPro" id="IPR036388">
    <property type="entry name" value="WH-like_DNA-bd_sf"/>
</dbReference>
<evidence type="ECO:0000313" key="8">
    <source>
        <dbReference type="EMBL" id="MBF4769570.1"/>
    </source>
</evidence>
<dbReference type="SMART" id="SM00382">
    <property type="entry name" value="AAA"/>
    <property type="match status" value="1"/>
</dbReference>
<organism evidence="8 9">
    <name type="scientific">Nocardioides agariphilus</name>
    <dbReference type="NCBI Taxonomy" id="433664"/>
    <lineage>
        <taxon>Bacteria</taxon>
        <taxon>Bacillati</taxon>
        <taxon>Actinomycetota</taxon>
        <taxon>Actinomycetes</taxon>
        <taxon>Propionibacteriales</taxon>
        <taxon>Nocardioidaceae</taxon>
        <taxon>Nocardioides</taxon>
    </lineage>
</organism>
<protein>
    <submittedName>
        <fullName evidence="8">AAA family ATPase</fullName>
    </submittedName>
</protein>
<dbReference type="InterPro" id="IPR003593">
    <property type="entry name" value="AAA+_ATPase"/>
</dbReference>